<dbReference type="GO" id="GO:0009247">
    <property type="term" value="P:glycolipid biosynthetic process"/>
    <property type="evidence" value="ECO:0007669"/>
    <property type="project" value="TreeGrafter"/>
</dbReference>
<dbReference type="GO" id="GO:0005739">
    <property type="term" value="C:mitochondrion"/>
    <property type="evidence" value="ECO:0007669"/>
    <property type="project" value="TreeGrafter"/>
</dbReference>
<keyword evidence="2" id="KW-0472">Membrane</keyword>
<dbReference type="Proteomes" id="UP000030765">
    <property type="component" value="Unassembled WGS sequence"/>
</dbReference>
<dbReference type="EnsemblMetazoa" id="ASIC013988-RA">
    <property type="protein sequence ID" value="ASIC013988-PA"/>
    <property type="gene ID" value="ASIC013988"/>
</dbReference>
<dbReference type="GO" id="GO:0005886">
    <property type="term" value="C:plasma membrane"/>
    <property type="evidence" value="ECO:0007669"/>
    <property type="project" value="TreeGrafter"/>
</dbReference>
<reference evidence="4 6" key="1">
    <citation type="journal article" date="2014" name="BMC Genomics">
        <title>Genome sequence of Anopheles sinensis provides insight into genetics basis of mosquito competence for malaria parasites.</title>
        <authorList>
            <person name="Zhou D."/>
            <person name="Zhang D."/>
            <person name="Ding G."/>
            <person name="Shi L."/>
            <person name="Hou Q."/>
            <person name="Ye Y."/>
            <person name="Xu Y."/>
            <person name="Zhou H."/>
            <person name="Xiong C."/>
            <person name="Li S."/>
            <person name="Yu J."/>
            <person name="Hong S."/>
            <person name="Yu X."/>
            <person name="Zou P."/>
            <person name="Chen C."/>
            <person name="Chang X."/>
            <person name="Wang W."/>
            <person name="Lv Y."/>
            <person name="Sun Y."/>
            <person name="Ma L."/>
            <person name="Shen B."/>
            <person name="Zhu C."/>
        </authorList>
    </citation>
    <scope>NUCLEOTIDE SEQUENCE [LARGE SCALE GENOMIC DNA]</scope>
</reference>
<evidence type="ECO:0000259" key="3">
    <source>
        <dbReference type="Pfam" id="PF03435"/>
    </source>
</evidence>
<dbReference type="EMBL" id="ATLV01021094">
    <property type="status" value="NOT_ANNOTATED_CDS"/>
    <property type="molecule type" value="Genomic_DNA"/>
</dbReference>
<dbReference type="GO" id="GO:0005811">
    <property type="term" value="C:lipid droplet"/>
    <property type="evidence" value="ECO:0007669"/>
    <property type="project" value="TreeGrafter"/>
</dbReference>
<dbReference type="EMBL" id="KE525312">
    <property type="protein sequence ID" value="KFB46018.1"/>
    <property type="molecule type" value="Genomic_DNA"/>
</dbReference>
<accession>A0A084W724</accession>
<evidence type="ECO:0000313" key="5">
    <source>
        <dbReference type="EnsemblMetazoa" id="ASIC013988-PA"/>
    </source>
</evidence>
<dbReference type="Pfam" id="PF03435">
    <property type="entry name" value="Sacchrp_dh_NADP"/>
    <property type="match status" value="1"/>
</dbReference>
<feature type="domain" description="Saccharopine dehydrogenase NADP binding" evidence="3">
    <location>
        <begin position="10"/>
        <end position="141"/>
    </location>
</feature>
<keyword evidence="2" id="KW-1133">Transmembrane helix</keyword>
<dbReference type="PANTHER" id="PTHR12286">
    <property type="entry name" value="SACCHAROPINE DEHYDROGENASE-LIKE OXIDOREDUCTASE"/>
    <property type="match status" value="1"/>
</dbReference>
<dbReference type="AlphaFoldDB" id="A0A084W724"/>
<comment type="similarity">
    <text evidence="1">Belongs to the saccharopine dehydrogenase family.</text>
</comment>
<reference evidence="5" key="2">
    <citation type="submission" date="2020-05" db="UniProtKB">
        <authorList>
            <consortium name="EnsemblMetazoa"/>
        </authorList>
    </citation>
    <scope>IDENTIFICATION</scope>
</reference>
<evidence type="ECO:0000256" key="1">
    <source>
        <dbReference type="ARBA" id="ARBA00038048"/>
    </source>
</evidence>
<evidence type="ECO:0000313" key="6">
    <source>
        <dbReference type="Proteomes" id="UP000030765"/>
    </source>
</evidence>
<dbReference type="OrthoDB" id="10268090at2759"/>
<organism evidence="4">
    <name type="scientific">Anopheles sinensis</name>
    <name type="common">Mosquito</name>
    <dbReference type="NCBI Taxonomy" id="74873"/>
    <lineage>
        <taxon>Eukaryota</taxon>
        <taxon>Metazoa</taxon>
        <taxon>Ecdysozoa</taxon>
        <taxon>Arthropoda</taxon>
        <taxon>Hexapoda</taxon>
        <taxon>Insecta</taxon>
        <taxon>Pterygota</taxon>
        <taxon>Neoptera</taxon>
        <taxon>Endopterygota</taxon>
        <taxon>Diptera</taxon>
        <taxon>Nematocera</taxon>
        <taxon>Culicoidea</taxon>
        <taxon>Culicidae</taxon>
        <taxon>Anophelinae</taxon>
        <taxon>Anopheles</taxon>
    </lineage>
</organism>
<keyword evidence="2" id="KW-0812">Transmembrane</keyword>
<evidence type="ECO:0000256" key="2">
    <source>
        <dbReference type="SAM" id="Phobius"/>
    </source>
</evidence>
<evidence type="ECO:0000313" key="4">
    <source>
        <dbReference type="EMBL" id="KFB46018.1"/>
    </source>
</evidence>
<proteinExistence type="inferred from homology"/>
<dbReference type="FunFam" id="3.40.50.720:FF:000178">
    <property type="entry name" value="Saccharopine dehydrogenase-like oxidoreductase"/>
    <property type="match status" value="1"/>
</dbReference>
<protein>
    <submittedName>
        <fullName evidence="4">AGAP002652-PA-like protein</fullName>
    </submittedName>
</protein>
<dbReference type="SUPFAM" id="SSF51735">
    <property type="entry name" value="NAD(P)-binding Rossmann-fold domains"/>
    <property type="match status" value="1"/>
</dbReference>
<sequence>MDQTEEKLDVIIFGASGFTGKYTIFEGIKLLEGLRWGIAGRSRDKLRQVLGEIEKKADKDLSEVPIVTADLKDTDSLKRMAERCKVLINCCGPYRFYGEPVIKACIEAGTHHVDVSGEPQYMERMQLEYHQQAQERGIYIVSACGFDSIPADLGTVFLERQFDGVVNSVETYMKFSSKIPFKGGAVLHYGTWESAIYGLAHANELRGLRTQLYKTRLPNFQPRLKNRPVLHKSSIVDGWWSVPFPGSDRSVVMRSQRHFYDVEKKRPIQMKAYIAFESLLHVLGVALVAIIFSILSRFKFGRQLLLKFPKLFSFGFCSHEGPTEKAMENTEFAILFKGVGWDKEEKLLEPNDQYKSPPTKKIVTKVTGTNPGYGATCVSLILSATTILREADKMPGSGGVFPPGAAYAKTSLIEQLCKNGFTFEVVKGAN</sequence>
<dbReference type="PANTHER" id="PTHR12286:SF5">
    <property type="entry name" value="SACCHAROPINE DEHYDROGENASE-LIKE OXIDOREDUCTASE"/>
    <property type="match status" value="1"/>
</dbReference>
<keyword evidence="6" id="KW-1185">Reference proteome</keyword>
<dbReference type="InterPro" id="IPR036291">
    <property type="entry name" value="NAD(P)-bd_dom_sf"/>
</dbReference>
<feature type="transmembrane region" description="Helical" evidence="2">
    <location>
        <begin position="272"/>
        <end position="295"/>
    </location>
</feature>
<dbReference type="VEuPathDB" id="VectorBase:ASIS019896"/>
<dbReference type="VEuPathDB" id="VectorBase:ASIC013988"/>
<dbReference type="InterPro" id="IPR051276">
    <property type="entry name" value="Saccharopine_DH-like_oxidrdct"/>
</dbReference>
<dbReference type="Gene3D" id="3.40.50.720">
    <property type="entry name" value="NAD(P)-binding Rossmann-like Domain"/>
    <property type="match status" value="1"/>
</dbReference>
<dbReference type="OMA" id="KRPVQMH"/>
<dbReference type="InterPro" id="IPR005097">
    <property type="entry name" value="Sacchrp_dh_NADP-bd"/>
</dbReference>
<name>A0A084W724_ANOSI</name>
<gene>
    <name evidence="4" type="ORF">ZHAS_00013988</name>
</gene>